<dbReference type="GO" id="GO:0030971">
    <property type="term" value="F:receptor tyrosine kinase binding"/>
    <property type="evidence" value="ECO:0007669"/>
    <property type="project" value="TreeGrafter"/>
</dbReference>
<keyword evidence="4" id="KW-0963">Cytoplasm</keyword>
<gene>
    <name evidence="16" type="ORF">LSTR_LSTR004734</name>
</gene>
<dbReference type="InterPro" id="IPR017907">
    <property type="entry name" value="Znf_RING_CS"/>
</dbReference>
<comment type="caution">
    <text evidence="16">The sequence shown here is derived from an EMBL/GenBank/DDBJ whole genome shotgun (WGS) entry which is preliminary data.</text>
</comment>
<protein>
    <recommendedName>
        <fullName evidence="12">E3 ubiquitin-protein ligase CBL</fullName>
        <ecNumber evidence="12">2.3.2.27</ecNumber>
    </recommendedName>
</protein>
<dbReference type="UniPathway" id="UPA00143"/>
<dbReference type="Pfam" id="PF02262">
    <property type="entry name" value="Cbl_N"/>
    <property type="match status" value="1"/>
</dbReference>
<dbReference type="PANTHER" id="PTHR23007">
    <property type="entry name" value="CBL"/>
    <property type="match status" value="1"/>
</dbReference>
<dbReference type="FunFam" id="1.10.238.10:FF:000022">
    <property type="entry name" value="E3 ubiquitin-protein ligase CBL"/>
    <property type="match status" value="1"/>
</dbReference>
<dbReference type="InterPro" id="IPR003153">
    <property type="entry name" value="Adaptor_Cbl_N_hlx"/>
</dbReference>
<evidence type="ECO:0000256" key="9">
    <source>
        <dbReference type="ARBA" id="ARBA00022833"/>
    </source>
</evidence>
<dbReference type="STRING" id="195883.A0A482XL89"/>
<sequence length="730" mass="81324">MAANRTRVVQQKNLSSIFSKLHGAFAEAMAPPKLATDKRTLDKTWKLMDKVVKLCQQSKMNLKNSPPFILDILPDTYQRLRLIYSKYEDKMMLLNTNEHFNVFIVNLMRKCKQAIKLFKEAKEKMFDENSHFRRNLTKLSLIFSHMLSELKAIFPNGVFAGDQFRITKSDAAEFWRSNFGNSTLVSWKYFRQQLNEIHPISSGLEAMALKSTIDLTCNDYISNFEFDVFTRLFQPWTTLLRNWQILAVTHPGYVAFLTYDEVKARLGGYINKPGSYVFRLSCTRLGQWAIGYVTADGEILQTIPQNKSLCQALLDGCREGFYLYPDGRNVNPDLSYAVQPTPEDHIKVTQEQYELYCEMGSTFQLCKICAENDKDIRIEPCGHLLCTPCLTSWQDSEGQGCPFCRAEIKGTEQIVVDPFDPKRQHKAGSVAAAALLAAQATDIDIDDEEEMLNWNCHTSCLQALTLSPHSESSDSLGGRSPMISPGASPQLLRRGTVPPPPLRHSRSSPVLGASTNAARYDTLQMQHGSGGISTVRHQSCPSLASSVSLSTPSKSNTTPQFPPSESPSSEPSLQFAELANISEEPNYENTVILPGNATTVKPVYCLTPSVEHPALAQVRSPLPDRRVDPRLEPPVSVVSHPAPSRGSSVESQCSSTSSHHTHMRGHAPSPSPSPEPPTAPPYENLNMDHIARLTSEGYAQDAVIRALGITRNDVAMAWDILHEFAKKQTT</sequence>
<evidence type="ECO:0000256" key="7">
    <source>
        <dbReference type="ARBA" id="ARBA00022771"/>
    </source>
</evidence>
<dbReference type="SUPFAM" id="SSF47473">
    <property type="entry name" value="EF-hand"/>
    <property type="match status" value="1"/>
</dbReference>
<dbReference type="AlphaFoldDB" id="A0A482XL89"/>
<dbReference type="FunCoup" id="A0A482XL89">
    <property type="interactions" value="1228"/>
</dbReference>
<dbReference type="PROSITE" id="PS51506">
    <property type="entry name" value="CBL_PTB"/>
    <property type="match status" value="1"/>
</dbReference>
<evidence type="ECO:0000256" key="12">
    <source>
        <dbReference type="RuleBase" id="RU367001"/>
    </source>
</evidence>
<evidence type="ECO:0000313" key="17">
    <source>
        <dbReference type="Proteomes" id="UP000291343"/>
    </source>
</evidence>
<evidence type="ECO:0000256" key="2">
    <source>
        <dbReference type="ARBA" id="ARBA00004496"/>
    </source>
</evidence>
<feature type="region of interest" description="Disordered" evidence="13">
    <location>
        <begin position="470"/>
        <end position="512"/>
    </location>
</feature>
<evidence type="ECO:0000259" key="14">
    <source>
        <dbReference type="PROSITE" id="PS50089"/>
    </source>
</evidence>
<dbReference type="FunFam" id="3.30.40.10:FF:000015">
    <property type="entry name" value="E3 ubiquitin-protein ligase CBL"/>
    <property type="match status" value="1"/>
</dbReference>
<dbReference type="SMR" id="A0A482XL89"/>
<dbReference type="SUPFAM" id="SSF47668">
    <property type="entry name" value="N-terminal domain of cbl (N-cbl)"/>
    <property type="match status" value="1"/>
</dbReference>
<organism evidence="16 17">
    <name type="scientific">Laodelphax striatellus</name>
    <name type="common">Small brown planthopper</name>
    <name type="synonym">Delphax striatella</name>
    <dbReference type="NCBI Taxonomy" id="195883"/>
    <lineage>
        <taxon>Eukaryota</taxon>
        <taxon>Metazoa</taxon>
        <taxon>Ecdysozoa</taxon>
        <taxon>Arthropoda</taxon>
        <taxon>Hexapoda</taxon>
        <taxon>Insecta</taxon>
        <taxon>Pterygota</taxon>
        <taxon>Neoptera</taxon>
        <taxon>Paraneoptera</taxon>
        <taxon>Hemiptera</taxon>
        <taxon>Auchenorrhyncha</taxon>
        <taxon>Fulgoroidea</taxon>
        <taxon>Delphacidae</taxon>
        <taxon>Criomorphinae</taxon>
        <taxon>Laodelphax</taxon>
    </lineage>
</organism>
<keyword evidence="9 12" id="KW-0862">Zinc</keyword>
<evidence type="ECO:0000256" key="10">
    <source>
        <dbReference type="ARBA" id="ARBA00022837"/>
    </source>
</evidence>
<keyword evidence="8 12" id="KW-0833">Ubl conjugation pathway</keyword>
<dbReference type="FunFam" id="3.30.505.10:FF:000007">
    <property type="entry name" value="E3 ubiquitin-protein ligase CBL"/>
    <property type="match status" value="1"/>
</dbReference>
<dbReference type="GO" id="GO:0045121">
    <property type="term" value="C:membrane raft"/>
    <property type="evidence" value="ECO:0007669"/>
    <property type="project" value="TreeGrafter"/>
</dbReference>
<dbReference type="Pfam" id="PF02762">
    <property type="entry name" value="Cbl_N3"/>
    <property type="match status" value="1"/>
</dbReference>
<name>A0A482XL89_LAOST</name>
<dbReference type="CDD" id="cd16708">
    <property type="entry name" value="RING-HC_Cbl"/>
    <property type="match status" value="1"/>
</dbReference>
<feature type="region of interest" description="Disordered" evidence="13">
    <location>
        <begin position="528"/>
        <end position="573"/>
    </location>
</feature>
<feature type="compositionally biased region" description="Basic and acidic residues" evidence="13">
    <location>
        <begin position="622"/>
        <end position="631"/>
    </location>
</feature>
<dbReference type="InterPro" id="IPR009060">
    <property type="entry name" value="UBA-like_sf"/>
</dbReference>
<comment type="function">
    <text evidence="12">E3 ubiquitin-protein ligase which accepts ubiquitin from specific E2 ubiquitin-conjugating enzymes, and transfers it to substrates, generally promoting their degradation by the proteasome.</text>
</comment>
<dbReference type="InterPro" id="IPR001841">
    <property type="entry name" value="Znf_RING"/>
</dbReference>
<evidence type="ECO:0000256" key="6">
    <source>
        <dbReference type="ARBA" id="ARBA00022723"/>
    </source>
</evidence>
<evidence type="ECO:0000259" key="15">
    <source>
        <dbReference type="PROSITE" id="PS51506"/>
    </source>
</evidence>
<dbReference type="Pfam" id="PF02761">
    <property type="entry name" value="Cbl_N2"/>
    <property type="match status" value="1"/>
</dbReference>
<feature type="compositionally biased region" description="Low complexity" evidence="13">
    <location>
        <begin position="539"/>
        <end position="555"/>
    </location>
</feature>
<proteinExistence type="predicted"/>
<dbReference type="EC" id="2.3.2.27" evidence="12"/>
<dbReference type="FunFam" id="1.20.930.20:FF:000001">
    <property type="entry name" value="E3 ubiquitin-protein ligase CBL"/>
    <property type="match status" value="1"/>
</dbReference>
<dbReference type="CDD" id="cd09920">
    <property type="entry name" value="SH2_Cbl-b_TKB"/>
    <property type="match status" value="1"/>
</dbReference>
<dbReference type="InParanoid" id="A0A482XL89"/>
<evidence type="ECO:0000256" key="5">
    <source>
        <dbReference type="ARBA" id="ARBA00022679"/>
    </source>
</evidence>
<dbReference type="InterPro" id="IPR011992">
    <property type="entry name" value="EF-hand-dom_pair"/>
</dbReference>
<comment type="subcellular location">
    <subcellularLocation>
        <location evidence="2">Cytoplasm</location>
    </subcellularLocation>
</comment>
<evidence type="ECO:0000256" key="1">
    <source>
        <dbReference type="ARBA" id="ARBA00000900"/>
    </source>
</evidence>
<dbReference type="GO" id="GO:0005509">
    <property type="term" value="F:calcium ion binding"/>
    <property type="evidence" value="ECO:0007669"/>
    <property type="project" value="UniProtKB-UniRule"/>
</dbReference>
<evidence type="ECO:0000256" key="4">
    <source>
        <dbReference type="ARBA" id="ARBA00022490"/>
    </source>
</evidence>
<dbReference type="InterPro" id="IPR036860">
    <property type="entry name" value="SH2_dom_sf"/>
</dbReference>
<dbReference type="InterPro" id="IPR024159">
    <property type="entry name" value="Cbl_PTB"/>
</dbReference>
<keyword evidence="6 12" id="KW-0479">Metal-binding</keyword>
<dbReference type="SUPFAM" id="SSF55550">
    <property type="entry name" value="SH2 domain"/>
    <property type="match status" value="1"/>
</dbReference>
<dbReference type="SMART" id="SM00184">
    <property type="entry name" value="RING"/>
    <property type="match status" value="1"/>
</dbReference>
<dbReference type="GO" id="GO:0008270">
    <property type="term" value="F:zinc ion binding"/>
    <property type="evidence" value="ECO:0007669"/>
    <property type="project" value="UniProtKB-KW"/>
</dbReference>
<keyword evidence="17" id="KW-1185">Reference proteome</keyword>
<dbReference type="SUPFAM" id="SSF57850">
    <property type="entry name" value="RING/U-box"/>
    <property type="match status" value="1"/>
</dbReference>
<dbReference type="Gene3D" id="1.20.930.20">
    <property type="entry name" value="Adaptor protein Cbl, N-terminal domain"/>
    <property type="match status" value="1"/>
</dbReference>
<feature type="compositionally biased region" description="Low complexity" evidence="13">
    <location>
        <begin position="633"/>
        <end position="658"/>
    </location>
</feature>
<dbReference type="CDD" id="cd14318">
    <property type="entry name" value="UBA_Cbl_like"/>
    <property type="match status" value="1"/>
</dbReference>
<dbReference type="Gene3D" id="3.30.505.10">
    <property type="entry name" value="SH2 domain"/>
    <property type="match status" value="1"/>
</dbReference>
<dbReference type="GO" id="GO:0016567">
    <property type="term" value="P:protein ubiquitination"/>
    <property type="evidence" value="ECO:0007669"/>
    <property type="project" value="UniProtKB-UniPathway"/>
</dbReference>
<dbReference type="InterPro" id="IPR036537">
    <property type="entry name" value="Adaptor_Cbl_N_dom_sf"/>
</dbReference>
<dbReference type="GO" id="GO:0061630">
    <property type="term" value="F:ubiquitin protein ligase activity"/>
    <property type="evidence" value="ECO:0007669"/>
    <property type="project" value="UniProtKB-EC"/>
</dbReference>
<feature type="region of interest" description="Disordered" evidence="13">
    <location>
        <begin position="616"/>
        <end position="684"/>
    </location>
</feature>
<dbReference type="Proteomes" id="UP000291343">
    <property type="component" value="Unassembled WGS sequence"/>
</dbReference>
<dbReference type="GO" id="GO:0017124">
    <property type="term" value="F:SH3 domain binding"/>
    <property type="evidence" value="ECO:0007669"/>
    <property type="project" value="TreeGrafter"/>
</dbReference>
<keyword evidence="7 11" id="KW-0863">Zinc-finger</keyword>
<dbReference type="GO" id="GO:0005886">
    <property type="term" value="C:plasma membrane"/>
    <property type="evidence" value="ECO:0007669"/>
    <property type="project" value="TreeGrafter"/>
</dbReference>
<evidence type="ECO:0000256" key="3">
    <source>
        <dbReference type="ARBA" id="ARBA00004906"/>
    </source>
</evidence>
<keyword evidence="10 12" id="KW-0106">Calcium</keyword>
<dbReference type="InterPro" id="IPR014741">
    <property type="entry name" value="Adaptor_Cbl_EF_hand-like"/>
</dbReference>
<comment type="domain">
    <text evidence="12">The N-terminus is composed of the phosphotyrosine binding (PTB) domain, a short linker region and the RING-type zinc finger. The PTB domain, which is also called TKB (tyrosine kinase binding) domain, is composed of three different subdomains: a four-helix bundle (4H), a calcium-binding EF hand and a divergent SH2 domain.</text>
</comment>
<dbReference type="PROSITE" id="PS50089">
    <property type="entry name" value="ZF_RING_2"/>
    <property type="match status" value="1"/>
</dbReference>
<dbReference type="InterPro" id="IPR024162">
    <property type="entry name" value="Adaptor_Cbl"/>
</dbReference>
<accession>A0A482XL89</accession>
<reference evidence="16 17" key="1">
    <citation type="journal article" date="2017" name="Gigascience">
        <title>Genome sequence of the small brown planthopper, Laodelphax striatellus.</title>
        <authorList>
            <person name="Zhu J."/>
            <person name="Jiang F."/>
            <person name="Wang X."/>
            <person name="Yang P."/>
            <person name="Bao Y."/>
            <person name="Zhao W."/>
            <person name="Wang W."/>
            <person name="Lu H."/>
            <person name="Wang Q."/>
            <person name="Cui N."/>
            <person name="Li J."/>
            <person name="Chen X."/>
            <person name="Luo L."/>
            <person name="Yu J."/>
            <person name="Kang L."/>
            <person name="Cui F."/>
        </authorList>
    </citation>
    <scope>NUCLEOTIDE SEQUENCE [LARGE SCALE GENOMIC DNA]</scope>
    <source>
        <strain evidence="16">Lst14</strain>
    </source>
</reference>
<dbReference type="Gene3D" id="3.30.40.10">
    <property type="entry name" value="Zinc/RING finger domain, C3HC4 (zinc finger)"/>
    <property type="match status" value="1"/>
</dbReference>
<feature type="compositionally biased region" description="Pro residues" evidence="13">
    <location>
        <begin position="669"/>
        <end position="680"/>
    </location>
</feature>
<dbReference type="GO" id="GO:0005737">
    <property type="term" value="C:cytoplasm"/>
    <property type="evidence" value="ECO:0007669"/>
    <property type="project" value="UniProtKB-SubCell"/>
</dbReference>
<dbReference type="Gene3D" id="1.10.8.10">
    <property type="entry name" value="DNA helicase RuvA subunit, C-terminal domain"/>
    <property type="match status" value="1"/>
</dbReference>
<dbReference type="PROSITE" id="PS00518">
    <property type="entry name" value="ZF_RING_1"/>
    <property type="match status" value="1"/>
</dbReference>
<dbReference type="GO" id="GO:0023051">
    <property type="term" value="P:regulation of signaling"/>
    <property type="evidence" value="ECO:0007669"/>
    <property type="project" value="InterPro"/>
</dbReference>
<dbReference type="EMBL" id="QKKF02007188">
    <property type="protein sequence ID" value="RZF46021.1"/>
    <property type="molecule type" value="Genomic_DNA"/>
</dbReference>
<dbReference type="PANTHER" id="PTHR23007:SF11">
    <property type="entry name" value="E3 UBIQUITIN-PROTEIN LIGASE CBL"/>
    <property type="match status" value="1"/>
</dbReference>
<dbReference type="InterPro" id="IPR013083">
    <property type="entry name" value="Znf_RING/FYVE/PHD"/>
</dbReference>
<evidence type="ECO:0000256" key="13">
    <source>
        <dbReference type="SAM" id="MobiDB-lite"/>
    </source>
</evidence>
<dbReference type="InterPro" id="IPR014742">
    <property type="entry name" value="Adaptor_Cbl_SH2-like"/>
</dbReference>
<comment type="catalytic activity">
    <reaction evidence="1 12">
        <text>S-ubiquitinyl-[E2 ubiquitin-conjugating enzyme]-L-cysteine + [acceptor protein]-L-lysine = [E2 ubiquitin-conjugating enzyme]-L-cysteine + N(6)-ubiquitinyl-[acceptor protein]-L-lysine.</text>
        <dbReference type="EC" id="2.3.2.27"/>
    </reaction>
</comment>
<evidence type="ECO:0000313" key="16">
    <source>
        <dbReference type="EMBL" id="RZF46021.1"/>
    </source>
</evidence>
<dbReference type="Pfam" id="PF13920">
    <property type="entry name" value="zf-C3HC4_3"/>
    <property type="match status" value="1"/>
</dbReference>
<dbReference type="OrthoDB" id="7237699at2759"/>
<dbReference type="Gene3D" id="1.10.238.10">
    <property type="entry name" value="EF-hand"/>
    <property type="match status" value="1"/>
</dbReference>
<dbReference type="SUPFAM" id="SSF46934">
    <property type="entry name" value="UBA-like"/>
    <property type="match status" value="1"/>
</dbReference>
<dbReference type="GO" id="GO:0007166">
    <property type="term" value="P:cell surface receptor signaling pathway"/>
    <property type="evidence" value="ECO:0007669"/>
    <property type="project" value="InterPro"/>
</dbReference>
<comment type="pathway">
    <text evidence="3 12">Protein modification; protein ubiquitination.</text>
</comment>
<keyword evidence="5 12" id="KW-0808">Transferase</keyword>
<dbReference type="GO" id="GO:0001784">
    <property type="term" value="F:phosphotyrosine residue binding"/>
    <property type="evidence" value="ECO:0007669"/>
    <property type="project" value="UniProtKB-UniRule"/>
</dbReference>
<feature type="domain" description="Cbl-PTB" evidence="15">
    <location>
        <begin position="30"/>
        <end position="336"/>
    </location>
</feature>
<feature type="domain" description="RING-type" evidence="14">
    <location>
        <begin position="366"/>
        <end position="405"/>
    </location>
</feature>
<evidence type="ECO:0000256" key="11">
    <source>
        <dbReference type="PROSITE-ProRule" id="PRU00175"/>
    </source>
</evidence>
<evidence type="ECO:0000256" key="8">
    <source>
        <dbReference type="ARBA" id="ARBA00022786"/>
    </source>
</evidence>